<dbReference type="InterPro" id="IPR038085">
    <property type="entry name" value="Rnp2-like_sf"/>
</dbReference>
<gene>
    <name evidence="3" type="ORF">EV356DRAFT_454405</name>
</gene>
<evidence type="ECO:0000256" key="1">
    <source>
        <dbReference type="ARBA" id="ARBA00010800"/>
    </source>
</evidence>
<dbReference type="OrthoDB" id="24745at2759"/>
<dbReference type="Pfam" id="PF01900">
    <property type="entry name" value="RNase_P_Rpp14"/>
    <property type="match status" value="1"/>
</dbReference>
<dbReference type="GO" id="GO:0033204">
    <property type="term" value="F:ribonuclease P RNA binding"/>
    <property type="evidence" value="ECO:0007669"/>
    <property type="project" value="TreeGrafter"/>
</dbReference>
<dbReference type="InterPro" id="IPR002759">
    <property type="entry name" value="Pop5/Rpp14/Rnp2-like"/>
</dbReference>
<keyword evidence="4" id="KW-1185">Reference proteome</keyword>
<dbReference type="GO" id="GO:0001682">
    <property type="term" value="P:tRNA 5'-leader removal"/>
    <property type="evidence" value="ECO:0007669"/>
    <property type="project" value="InterPro"/>
</dbReference>
<dbReference type="EMBL" id="ML991846">
    <property type="protein sequence ID" value="KAF2230180.1"/>
    <property type="molecule type" value="Genomic_DNA"/>
</dbReference>
<dbReference type="SUPFAM" id="SSF160350">
    <property type="entry name" value="Rnp2-like"/>
    <property type="match status" value="1"/>
</dbReference>
<sequence>MARIKHRYLLVSILYPQGSNAVKASTEKQNAIPESIKFREPTPDGLTLELIKPMIKRGVAELFGDYGVGMTLGSLKVIYFSPATSTIIIRVARAHYQLVWAALTYTTQLPRPVNQPCVFQVVRVSGTIRKAEEEVIRRAREEMRHAQKETGEDTNDVNLGVLGFKADPRTGRTRILDGVDEALEIEDDDADMVDEDDDEYGSDD</sequence>
<protein>
    <submittedName>
        <fullName evidence="3">Uncharacterized protein</fullName>
    </submittedName>
</protein>
<accession>A0A6A6GXH2</accession>
<dbReference type="GO" id="GO:0030681">
    <property type="term" value="C:multimeric ribonuclease P complex"/>
    <property type="evidence" value="ECO:0007669"/>
    <property type="project" value="TreeGrafter"/>
</dbReference>
<keyword evidence="2" id="KW-0819">tRNA processing</keyword>
<name>A0A6A6GXH2_VIRVR</name>
<dbReference type="GO" id="GO:0005730">
    <property type="term" value="C:nucleolus"/>
    <property type="evidence" value="ECO:0007669"/>
    <property type="project" value="TreeGrafter"/>
</dbReference>
<dbReference type="AlphaFoldDB" id="A0A6A6GXH2"/>
<proteinExistence type="inferred from homology"/>
<dbReference type="PANTHER" id="PTHR15441">
    <property type="entry name" value="RIBONUCLEASE P PROTEIN SUBUNIT P14"/>
    <property type="match status" value="1"/>
</dbReference>
<evidence type="ECO:0000256" key="2">
    <source>
        <dbReference type="ARBA" id="ARBA00022694"/>
    </source>
</evidence>
<evidence type="ECO:0000313" key="3">
    <source>
        <dbReference type="EMBL" id="KAF2230180.1"/>
    </source>
</evidence>
<dbReference type="Proteomes" id="UP000800092">
    <property type="component" value="Unassembled WGS sequence"/>
</dbReference>
<evidence type="ECO:0000313" key="4">
    <source>
        <dbReference type="Proteomes" id="UP000800092"/>
    </source>
</evidence>
<organism evidence="3 4">
    <name type="scientific">Viridothelium virens</name>
    <name type="common">Speckled blister lichen</name>
    <name type="synonym">Trypethelium virens</name>
    <dbReference type="NCBI Taxonomy" id="1048519"/>
    <lineage>
        <taxon>Eukaryota</taxon>
        <taxon>Fungi</taxon>
        <taxon>Dikarya</taxon>
        <taxon>Ascomycota</taxon>
        <taxon>Pezizomycotina</taxon>
        <taxon>Dothideomycetes</taxon>
        <taxon>Dothideomycetes incertae sedis</taxon>
        <taxon>Trypetheliales</taxon>
        <taxon>Trypetheliaceae</taxon>
        <taxon>Viridothelium</taxon>
    </lineage>
</organism>
<dbReference type="PANTHER" id="PTHR15441:SF2">
    <property type="entry name" value="RIBONUCLEASE P_MRP PROTEIN SUBUNIT POP5"/>
    <property type="match status" value="1"/>
</dbReference>
<dbReference type="Gene3D" id="3.30.70.3250">
    <property type="entry name" value="Ribonuclease P, Pop5 subunit"/>
    <property type="match status" value="1"/>
</dbReference>
<dbReference type="GO" id="GO:0000172">
    <property type="term" value="C:ribonuclease MRP complex"/>
    <property type="evidence" value="ECO:0007669"/>
    <property type="project" value="TreeGrafter"/>
</dbReference>
<comment type="similarity">
    <text evidence="1">Belongs to the eukaryotic/archaeal RNase P protein component 2 family.</text>
</comment>
<reference evidence="3" key="1">
    <citation type="journal article" date="2020" name="Stud. Mycol.">
        <title>101 Dothideomycetes genomes: a test case for predicting lifestyles and emergence of pathogens.</title>
        <authorList>
            <person name="Haridas S."/>
            <person name="Albert R."/>
            <person name="Binder M."/>
            <person name="Bloem J."/>
            <person name="Labutti K."/>
            <person name="Salamov A."/>
            <person name="Andreopoulos B."/>
            <person name="Baker S."/>
            <person name="Barry K."/>
            <person name="Bills G."/>
            <person name="Bluhm B."/>
            <person name="Cannon C."/>
            <person name="Castanera R."/>
            <person name="Culley D."/>
            <person name="Daum C."/>
            <person name="Ezra D."/>
            <person name="Gonzalez J."/>
            <person name="Henrissat B."/>
            <person name="Kuo A."/>
            <person name="Liang C."/>
            <person name="Lipzen A."/>
            <person name="Lutzoni F."/>
            <person name="Magnuson J."/>
            <person name="Mondo S."/>
            <person name="Nolan M."/>
            <person name="Ohm R."/>
            <person name="Pangilinan J."/>
            <person name="Park H.-J."/>
            <person name="Ramirez L."/>
            <person name="Alfaro M."/>
            <person name="Sun H."/>
            <person name="Tritt A."/>
            <person name="Yoshinaga Y."/>
            <person name="Zwiers L.-H."/>
            <person name="Turgeon B."/>
            <person name="Goodwin S."/>
            <person name="Spatafora J."/>
            <person name="Crous P."/>
            <person name="Grigoriev I."/>
        </authorList>
    </citation>
    <scope>NUCLEOTIDE SEQUENCE</scope>
    <source>
        <strain evidence="3">Tuck. ex Michener</strain>
    </source>
</reference>